<evidence type="ECO:0000256" key="2">
    <source>
        <dbReference type="ARBA" id="ARBA00022801"/>
    </source>
</evidence>
<dbReference type="GO" id="GO:0016788">
    <property type="term" value="F:hydrolase activity, acting on ester bonds"/>
    <property type="evidence" value="ECO:0007669"/>
    <property type="project" value="TreeGrafter"/>
</dbReference>
<keyword evidence="2" id="KW-0378">Hydrolase</keyword>
<dbReference type="InterPro" id="IPR029058">
    <property type="entry name" value="AB_hydrolase_fold"/>
</dbReference>
<evidence type="ECO:0000313" key="4">
    <source>
        <dbReference type="Proteomes" id="UP000006786"/>
    </source>
</evidence>
<organism evidence="3 4">
    <name type="scientific">Nitratireductor pacificus pht-3B</name>
    <dbReference type="NCBI Taxonomy" id="391937"/>
    <lineage>
        <taxon>Bacteria</taxon>
        <taxon>Pseudomonadati</taxon>
        <taxon>Pseudomonadota</taxon>
        <taxon>Alphaproteobacteria</taxon>
        <taxon>Hyphomicrobiales</taxon>
        <taxon>Phyllobacteriaceae</taxon>
        <taxon>Nitratireductor</taxon>
    </lineage>
</organism>
<dbReference type="Pfam" id="PF00756">
    <property type="entry name" value="Esterase"/>
    <property type="match status" value="1"/>
</dbReference>
<dbReference type="PANTHER" id="PTHR40841">
    <property type="entry name" value="SIDEROPHORE TRIACETYLFUSARININE C ESTERASE"/>
    <property type="match status" value="1"/>
</dbReference>
<evidence type="ECO:0008006" key="5">
    <source>
        <dbReference type="Google" id="ProtNLM"/>
    </source>
</evidence>
<dbReference type="PATRIC" id="fig|391937.3.peg.3589"/>
<dbReference type="STRING" id="391937.NA2_17459"/>
<reference evidence="3 4" key="1">
    <citation type="journal article" date="2012" name="J. Bacteriol.">
        <title>Genome Sequence of Nitratireductor pacificus Type Strain pht-3B.</title>
        <authorList>
            <person name="Lai Q."/>
            <person name="Li G."/>
            <person name="Shao Z."/>
        </authorList>
    </citation>
    <scope>NUCLEOTIDE SEQUENCE [LARGE SCALE GENOMIC DNA]</scope>
    <source>
        <strain evidence="4">pht-3B</strain>
    </source>
</reference>
<sequence>MLRDVKRGYALPETHEFTTTGPGGDHRIFVAVPPGNPPVSGYPVLFVTDANAVFGVAVDAARLQMPWPEVSAVTPFMIVGIGYPGRLPFDHRRRSWDLAPRLRNPSWRSPLGLPWHRPGGADAFVDFLTGPLIEALGKRYPVDGTACGICGLSLGGTFALYAYATRPDMFIFHAAISPALWFDDGRVIDELKRLSAQSRPKTRVFIGVGGEEIPGEPGVCEMMLDMSHEAAREIERIGSRTLLVEYDGENHQSTIIAAMPRVMREAAAGLRCVG</sequence>
<dbReference type="EMBL" id="AMRM01000022">
    <property type="protein sequence ID" value="EKF17553.1"/>
    <property type="molecule type" value="Genomic_DNA"/>
</dbReference>
<protein>
    <recommendedName>
        <fullName evidence="5">Esterase</fullName>
    </recommendedName>
</protein>
<keyword evidence="4" id="KW-1185">Reference proteome</keyword>
<dbReference type="Proteomes" id="UP000006786">
    <property type="component" value="Unassembled WGS sequence"/>
</dbReference>
<accession>K2N004</accession>
<dbReference type="PANTHER" id="PTHR40841:SF2">
    <property type="entry name" value="SIDEROPHORE-DEGRADING ESTERASE (EUROFUNG)"/>
    <property type="match status" value="1"/>
</dbReference>
<dbReference type="InterPro" id="IPR000801">
    <property type="entry name" value="Esterase-like"/>
</dbReference>
<dbReference type="Gene3D" id="3.40.50.1820">
    <property type="entry name" value="alpha/beta hydrolase"/>
    <property type="match status" value="1"/>
</dbReference>
<evidence type="ECO:0000313" key="3">
    <source>
        <dbReference type="EMBL" id="EKF17553.1"/>
    </source>
</evidence>
<comment type="similarity">
    <text evidence="1">Belongs to the esterase D family.</text>
</comment>
<dbReference type="InterPro" id="IPR052558">
    <property type="entry name" value="Siderophore_Hydrolase_D"/>
</dbReference>
<dbReference type="SUPFAM" id="SSF53474">
    <property type="entry name" value="alpha/beta-Hydrolases"/>
    <property type="match status" value="1"/>
</dbReference>
<dbReference type="eggNOG" id="COG2819">
    <property type="taxonomic scope" value="Bacteria"/>
</dbReference>
<proteinExistence type="inferred from homology"/>
<gene>
    <name evidence="3" type="ORF">NA2_17459</name>
</gene>
<name>K2N004_9HYPH</name>
<dbReference type="AlphaFoldDB" id="K2N004"/>
<comment type="caution">
    <text evidence="3">The sequence shown here is derived from an EMBL/GenBank/DDBJ whole genome shotgun (WGS) entry which is preliminary data.</text>
</comment>
<evidence type="ECO:0000256" key="1">
    <source>
        <dbReference type="ARBA" id="ARBA00005622"/>
    </source>
</evidence>